<proteinExistence type="inferred from homology"/>
<dbReference type="GO" id="GO:0009650">
    <property type="term" value="P:UV protection"/>
    <property type="evidence" value="ECO:0007669"/>
    <property type="project" value="UniProtKB-ARBA"/>
</dbReference>
<evidence type="ECO:0000259" key="16">
    <source>
        <dbReference type="PROSITE" id="PS51645"/>
    </source>
</evidence>
<evidence type="ECO:0000256" key="15">
    <source>
        <dbReference type="SAM" id="MobiDB-lite"/>
    </source>
</evidence>
<dbReference type="InterPro" id="IPR036155">
    <property type="entry name" value="Crypto/Photolyase_N_sf"/>
</dbReference>
<sequence>MASLKPRGRDGKIILSELKRELFLKNIVESRQSQGESVEYFDFNKSRCRTLSKNEEIKSSSSGIIYWMNRDCRVQDNWAFLFAQRTAIKLTVPLHVCFLCKDAHELYPTKRHFKFLLEGLKLVREECKRLNIGFYLLESSPKQLAEVVIQNDVGAVICDFSPLKHCRKQLESLLQKLPDNIPVVEVDAHNIVPVWVSSEKQEGMAKFLRPKLTKKLPEYLTGFPDVCKHKYSGLLKTDQILENIDDAFINYSPTFDVPEVQWGEGPGAEAGLSMLHSFIVSNLRYYGINSNDPSKDCTSNLSPWLHFGQISAQRCALEIKSVESLYKEQTEKFLEELIVRKELSDNYCFYNTNYDNIDGAANWAKESLKLHSKDKRAWIYTRDQLQNAQTHDEMWNAAQLQAVREGKIHGYMRMYWCKKILEWTESPETALEYSLWLNDTFCLDGTDPNGYVGVMWSICGVHDQGWKEREIFGKIRYMVDYSLKRKFDMGAYCARFGLKQVKDVKDKKGKTVSKSSTGKRGLKRKAVT</sequence>
<organism evidence="17 18">
    <name type="scientific">Exocentrus adspersus</name>
    <dbReference type="NCBI Taxonomy" id="1586481"/>
    <lineage>
        <taxon>Eukaryota</taxon>
        <taxon>Metazoa</taxon>
        <taxon>Ecdysozoa</taxon>
        <taxon>Arthropoda</taxon>
        <taxon>Hexapoda</taxon>
        <taxon>Insecta</taxon>
        <taxon>Pterygota</taxon>
        <taxon>Neoptera</taxon>
        <taxon>Endopterygota</taxon>
        <taxon>Coleoptera</taxon>
        <taxon>Polyphaga</taxon>
        <taxon>Cucujiformia</taxon>
        <taxon>Chrysomeloidea</taxon>
        <taxon>Cerambycidae</taxon>
        <taxon>Lamiinae</taxon>
        <taxon>Acanthocinini</taxon>
        <taxon>Exocentrus</taxon>
    </lineage>
</organism>
<keyword evidence="10" id="KW-0456">Lyase</keyword>
<evidence type="ECO:0000256" key="9">
    <source>
        <dbReference type="ARBA" id="ARBA00023204"/>
    </source>
</evidence>
<evidence type="ECO:0000256" key="12">
    <source>
        <dbReference type="ARBA" id="ARBA00033999"/>
    </source>
</evidence>
<dbReference type="AlphaFoldDB" id="A0AAV8VTV8"/>
<dbReference type="PANTHER" id="PTHR10211">
    <property type="entry name" value="DEOXYRIBODIPYRIMIDINE PHOTOLYASE"/>
    <property type="match status" value="1"/>
</dbReference>
<dbReference type="EMBL" id="JANEYG010000033">
    <property type="protein sequence ID" value="KAJ8917474.1"/>
    <property type="molecule type" value="Genomic_DNA"/>
</dbReference>
<evidence type="ECO:0000256" key="3">
    <source>
        <dbReference type="ARBA" id="ARBA00013149"/>
    </source>
</evidence>
<evidence type="ECO:0000256" key="8">
    <source>
        <dbReference type="ARBA" id="ARBA00023125"/>
    </source>
</evidence>
<dbReference type="Pfam" id="PF00875">
    <property type="entry name" value="DNA_photolyase"/>
    <property type="match status" value="1"/>
</dbReference>
<dbReference type="Gene3D" id="1.10.579.10">
    <property type="entry name" value="DNA Cyclobutane Dipyrimidine Photolyase, subunit A, domain 3"/>
    <property type="match status" value="1"/>
</dbReference>
<dbReference type="Gene3D" id="3.40.50.620">
    <property type="entry name" value="HUPs"/>
    <property type="match status" value="1"/>
</dbReference>
<comment type="cofactor">
    <cofactor evidence="1">
        <name>FAD</name>
        <dbReference type="ChEBI" id="CHEBI:57692"/>
    </cofactor>
</comment>
<dbReference type="InterPro" id="IPR036134">
    <property type="entry name" value="Crypto/Photolyase_FAD-like_sf"/>
</dbReference>
<reference evidence="17 18" key="1">
    <citation type="journal article" date="2023" name="Insect Mol. Biol.">
        <title>Genome sequencing provides insights into the evolution of gene families encoding plant cell wall-degrading enzymes in longhorned beetles.</title>
        <authorList>
            <person name="Shin N.R."/>
            <person name="Okamura Y."/>
            <person name="Kirsch R."/>
            <person name="Pauchet Y."/>
        </authorList>
    </citation>
    <scope>NUCLEOTIDE SEQUENCE [LARGE SCALE GENOMIC DNA]</scope>
    <source>
        <strain evidence="17">EAD_L_NR</strain>
    </source>
</reference>
<feature type="region of interest" description="Disordered" evidence="15">
    <location>
        <begin position="509"/>
        <end position="528"/>
    </location>
</feature>
<keyword evidence="5" id="KW-0285">Flavoprotein</keyword>
<dbReference type="Gene3D" id="1.25.40.80">
    <property type="match status" value="1"/>
</dbReference>
<dbReference type="InterPro" id="IPR014729">
    <property type="entry name" value="Rossmann-like_a/b/a_fold"/>
</dbReference>
<dbReference type="FunFam" id="3.40.50.620:FF:000110">
    <property type="entry name" value="Deoxyribodipyrimidine photolyase"/>
    <property type="match status" value="1"/>
</dbReference>
<evidence type="ECO:0000313" key="17">
    <source>
        <dbReference type="EMBL" id="KAJ8917474.1"/>
    </source>
</evidence>
<dbReference type="Proteomes" id="UP001159042">
    <property type="component" value="Unassembled WGS sequence"/>
</dbReference>
<dbReference type="SUPFAM" id="SSF52425">
    <property type="entry name" value="Cryptochrome/photolyase, N-terminal domain"/>
    <property type="match status" value="1"/>
</dbReference>
<evidence type="ECO:0000313" key="18">
    <source>
        <dbReference type="Proteomes" id="UP001159042"/>
    </source>
</evidence>
<evidence type="ECO:0000256" key="5">
    <source>
        <dbReference type="ARBA" id="ARBA00022630"/>
    </source>
</evidence>
<evidence type="ECO:0000256" key="14">
    <source>
        <dbReference type="ARBA" id="ARBA00083107"/>
    </source>
</evidence>
<dbReference type="EC" id="4.1.99.3" evidence="3"/>
<keyword evidence="8" id="KW-0238">DNA-binding</keyword>
<dbReference type="NCBIfam" id="TIGR00591">
    <property type="entry name" value="phr2"/>
    <property type="match status" value="1"/>
</dbReference>
<protein>
    <recommendedName>
        <fullName evidence="4">Deoxyribodipyrimidine photo-lyase</fullName>
        <ecNumber evidence="3">4.1.99.3</ecNumber>
    </recommendedName>
    <alternativeName>
        <fullName evidence="11">DNA photolyase</fullName>
    </alternativeName>
    <alternativeName>
        <fullName evidence="14">Photoreactivating enzyme</fullName>
    </alternativeName>
</protein>
<keyword evidence="7" id="KW-0274">FAD</keyword>
<dbReference type="InterPro" id="IPR008148">
    <property type="entry name" value="DNA_photolyase_2"/>
</dbReference>
<keyword evidence="18" id="KW-1185">Reference proteome</keyword>
<keyword evidence="6" id="KW-0227">DNA damage</keyword>
<name>A0AAV8VTV8_9CUCU</name>
<comment type="caution">
    <text evidence="17">The sequence shown here is derived from an EMBL/GenBank/DDBJ whole genome shotgun (WGS) entry which is preliminary data.</text>
</comment>
<evidence type="ECO:0000256" key="2">
    <source>
        <dbReference type="ARBA" id="ARBA00006409"/>
    </source>
</evidence>
<dbReference type="PANTHER" id="PTHR10211:SF0">
    <property type="entry name" value="DEOXYRIBODIPYRIMIDINE PHOTO-LYASE"/>
    <property type="match status" value="1"/>
</dbReference>
<evidence type="ECO:0000256" key="7">
    <source>
        <dbReference type="ARBA" id="ARBA00022827"/>
    </source>
</evidence>
<dbReference type="FunFam" id="1.25.40.80:FF:000004">
    <property type="entry name" value="Deoxyribodipyrimidine photolyase"/>
    <property type="match status" value="1"/>
</dbReference>
<gene>
    <name evidence="17" type="ORF">NQ315_005521</name>
</gene>
<evidence type="ECO:0000256" key="10">
    <source>
        <dbReference type="ARBA" id="ARBA00023239"/>
    </source>
</evidence>
<keyword evidence="9" id="KW-0234">DNA repair</keyword>
<comment type="similarity">
    <text evidence="2">Belongs to the DNA photolyase class-2 family.</text>
</comment>
<dbReference type="GO" id="GO:0003904">
    <property type="term" value="F:deoxyribodipyrimidine photo-lyase activity"/>
    <property type="evidence" value="ECO:0007669"/>
    <property type="project" value="UniProtKB-EC"/>
</dbReference>
<feature type="domain" description="Photolyase/cryptochrome alpha/beta" evidence="16">
    <location>
        <begin position="62"/>
        <end position="194"/>
    </location>
</feature>
<comment type="function">
    <text evidence="13">Involved in repair of UV radiation-induced DNA damage. Catalyzes the light-dependent monomerization (300-600 nm) of cyclobutyl pyrimidine dimers (in cis-syn configuration), which are formed between adjacent bases on the same DNA strand upon exposure to ultraviolet radiation.</text>
</comment>
<dbReference type="InterPro" id="IPR006050">
    <property type="entry name" value="DNA_photolyase_N"/>
</dbReference>
<comment type="catalytic activity">
    <reaction evidence="12">
        <text>cyclobutadipyrimidine (in DNA) = 2 pyrimidine residues (in DNA).</text>
        <dbReference type="EC" id="4.1.99.3"/>
    </reaction>
</comment>
<evidence type="ECO:0000256" key="6">
    <source>
        <dbReference type="ARBA" id="ARBA00022763"/>
    </source>
</evidence>
<dbReference type="GO" id="GO:0000719">
    <property type="term" value="P:photoreactive repair"/>
    <property type="evidence" value="ECO:0007669"/>
    <property type="project" value="TreeGrafter"/>
</dbReference>
<dbReference type="InterPro" id="IPR052219">
    <property type="entry name" value="Photolyase_Class-2"/>
</dbReference>
<evidence type="ECO:0000256" key="4">
    <source>
        <dbReference type="ARBA" id="ARBA00014046"/>
    </source>
</evidence>
<dbReference type="PROSITE" id="PS51645">
    <property type="entry name" value="PHR_CRY_ALPHA_BETA"/>
    <property type="match status" value="1"/>
</dbReference>
<evidence type="ECO:0000256" key="13">
    <source>
        <dbReference type="ARBA" id="ARBA00059220"/>
    </source>
</evidence>
<evidence type="ECO:0000256" key="1">
    <source>
        <dbReference type="ARBA" id="ARBA00001974"/>
    </source>
</evidence>
<dbReference type="SUPFAM" id="SSF48173">
    <property type="entry name" value="Cryptochrome/photolyase FAD-binding domain"/>
    <property type="match status" value="1"/>
</dbReference>
<accession>A0AAV8VTV8</accession>
<dbReference type="FunFam" id="1.10.579.10:FF:000002">
    <property type="entry name" value="Deoxyribodipyrimidine photolyase"/>
    <property type="match status" value="1"/>
</dbReference>
<evidence type="ECO:0000256" key="11">
    <source>
        <dbReference type="ARBA" id="ARBA00031671"/>
    </source>
</evidence>
<dbReference type="GO" id="GO:0003677">
    <property type="term" value="F:DNA binding"/>
    <property type="evidence" value="ECO:0007669"/>
    <property type="project" value="UniProtKB-KW"/>
</dbReference>